<organism evidence="2 3">
    <name type="scientific">Caenimonas terrae</name>
    <dbReference type="NCBI Taxonomy" id="696074"/>
    <lineage>
        <taxon>Bacteria</taxon>
        <taxon>Pseudomonadati</taxon>
        <taxon>Pseudomonadota</taxon>
        <taxon>Betaproteobacteria</taxon>
        <taxon>Burkholderiales</taxon>
        <taxon>Comamonadaceae</taxon>
        <taxon>Caenimonas</taxon>
    </lineage>
</organism>
<protein>
    <submittedName>
        <fullName evidence="2">SDR family NAD(P)-dependent oxidoreductase</fullName>
        <ecNumber evidence="2">1.1.1.-</ecNumber>
    </submittedName>
</protein>
<dbReference type="InterPro" id="IPR020904">
    <property type="entry name" value="Sc_DH/Rdtase_CS"/>
</dbReference>
<dbReference type="InterPro" id="IPR036291">
    <property type="entry name" value="NAD(P)-bd_dom_sf"/>
</dbReference>
<evidence type="ECO:0000256" key="1">
    <source>
        <dbReference type="ARBA" id="ARBA00006484"/>
    </source>
</evidence>
<dbReference type="PRINTS" id="PR00081">
    <property type="entry name" value="GDHRDH"/>
</dbReference>
<dbReference type="GO" id="GO:0016491">
    <property type="term" value="F:oxidoreductase activity"/>
    <property type="evidence" value="ECO:0007669"/>
    <property type="project" value="UniProtKB-KW"/>
</dbReference>
<gene>
    <name evidence="2" type="ORF">ACFPOE_22215</name>
</gene>
<dbReference type="PROSITE" id="PS00061">
    <property type="entry name" value="ADH_SHORT"/>
    <property type="match status" value="1"/>
</dbReference>
<dbReference type="Gene3D" id="3.40.50.720">
    <property type="entry name" value="NAD(P)-binding Rossmann-like Domain"/>
    <property type="match status" value="1"/>
</dbReference>
<comment type="similarity">
    <text evidence="1">Belongs to the short-chain dehydrogenases/reductases (SDR) family.</text>
</comment>
<keyword evidence="2" id="KW-0560">Oxidoreductase</keyword>
<evidence type="ECO:0000313" key="3">
    <source>
        <dbReference type="Proteomes" id="UP001596037"/>
    </source>
</evidence>
<reference evidence="3" key="1">
    <citation type="journal article" date="2019" name="Int. J. Syst. Evol. Microbiol.">
        <title>The Global Catalogue of Microorganisms (GCM) 10K type strain sequencing project: providing services to taxonomists for standard genome sequencing and annotation.</title>
        <authorList>
            <consortium name="The Broad Institute Genomics Platform"/>
            <consortium name="The Broad Institute Genome Sequencing Center for Infectious Disease"/>
            <person name="Wu L."/>
            <person name="Ma J."/>
        </authorList>
    </citation>
    <scope>NUCLEOTIDE SEQUENCE [LARGE SCALE GENOMIC DNA]</scope>
    <source>
        <strain evidence="3">CCUG 57401</strain>
    </source>
</reference>
<dbReference type="SUPFAM" id="SSF51735">
    <property type="entry name" value="NAD(P)-binding Rossmann-fold domains"/>
    <property type="match status" value="1"/>
</dbReference>
<dbReference type="PANTHER" id="PTHR42760:SF135">
    <property type="entry name" value="BLL7886 PROTEIN"/>
    <property type="match status" value="1"/>
</dbReference>
<dbReference type="EC" id="1.1.1.-" evidence="2"/>
<dbReference type="EMBL" id="JBHSMF010000015">
    <property type="protein sequence ID" value="MFC5500274.1"/>
    <property type="molecule type" value="Genomic_DNA"/>
</dbReference>
<name>A0ABW0NMY2_9BURK</name>
<dbReference type="PANTHER" id="PTHR42760">
    <property type="entry name" value="SHORT-CHAIN DEHYDROGENASES/REDUCTASES FAMILY MEMBER"/>
    <property type="match status" value="1"/>
</dbReference>
<evidence type="ECO:0000313" key="2">
    <source>
        <dbReference type="EMBL" id="MFC5500274.1"/>
    </source>
</evidence>
<comment type="caution">
    <text evidence="2">The sequence shown here is derived from an EMBL/GenBank/DDBJ whole genome shotgun (WGS) entry which is preliminary data.</text>
</comment>
<dbReference type="PRINTS" id="PR00080">
    <property type="entry name" value="SDRFAMILY"/>
</dbReference>
<dbReference type="RefSeq" id="WP_376852526.1">
    <property type="nucleotide sequence ID" value="NZ_JBHSMF010000015.1"/>
</dbReference>
<sequence length="257" mass="26652">MTSFDLHGRTALVTGGFSGLGLHFAEVLLGQGANVALIGRRIELGRNVAHALGAKLGRPAHVRAYQADVTDSASVADAFAHTSGHFGVPTIVVNNAGTVIRAPSVDVKDEDWASVVDVNLSGVFKVAQAAARALIKAGTPGSIINIASILGLRVRPSVASYAATKAAVVQLTKALALEWAEHGIRVNALAPGYFETEINREMLRSPVGQAIVARVPQQRVGQLAELDGPLLLLASDASSYMTGSVIAVDGGHLVNTL</sequence>
<dbReference type="Pfam" id="PF13561">
    <property type="entry name" value="adh_short_C2"/>
    <property type="match status" value="1"/>
</dbReference>
<proteinExistence type="inferred from homology"/>
<dbReference type="Proteomes" id="UP001596037">
    <property type="component" value="Unassembled WGS sequence"/>
</dbReference>
<keyword evidence="3" id="KW-1185">Reference proteome</keyword>
<accession>A0ABW0NMY2</accession>
<dbReference type="InterPro" id="IPR002347">
    <property type="entry name" value="SDR_fam"/>
</dbReference>